<organism evidence="1 2">
    <name type="scientific">Paramuricea clavata</name>
    <name type="common">Red gorgonian</name>
    <name type="synonym">Violescent sea-whip</name>
    <dbReference type="NCBI Taxonomy" id="317549"/>
    <lineage>
        <taxon>Eukaryota</taxon>
        <taxon>Metazoa</taxon>
        <taxon>Cnidaria</taxon>
        <taxon>Anthozoa</taxon>
        <taxon>Octocorallia</taxon>
        <taxon>Malacalcyonacea</taxon>
        <taxon>Plexauridae</taxon>
        <taxon>Paramuricea</taxon>
    </lineage>
</organism>
<name>A0A6S7IGV9_PARCT</name>
<evidence type="ECO:0000313" key="2">
    <source>
        <dbReference type="Proteomes" id="UP001152795"/>
    </source>
</evidence>
<dbReference type="Proteomes" id="UP001152795">
    <property type="component" value="Unassembled WGS sequence"/>
</dbReference>
<comment type="caution">
    <text evidence="1">The sequence shown here is derived from an EMBL/GenBank/DDBJ whole genome shotgun (WGS) entry which is preliminary data.</text>
</comment>
<dbReference type="OrthoDB" id="10581476at2759"/>
<evidence type="ECO:0000313" key="1">
    <source>
        <dbReference type="EMBL" id="CAB4016383.1"/>
    </source>
</evidence>
<protein>
    <submittedName>
        <fullName evidence="1">Uncharacterized protein</fullName>
    </submittedName>
</protein>
<proteinExistence type="predicted"/>
<feature type="non-terminal residue" evidence="1">
    <location>
        <position position="109"/>
    </location>
</feature>
<reference evidence="1" key="1">
    <citation type="submission" date="2020-04" db="EMBL/GenBank/DDBJ databases">
        <authorList>
            <person name="Alioto T."/>
            <person name="Alioto T."/>
            <person name="Gomez Garrido J."/>
        </authorList>
    </citation>
    <scope>NUCLEOTIDE SEQUENCE</scope>
    <source>
        <strain evidence="1">A484AB</strain>
    </source>
</reference>
<keyword evidence="2" id="KW-1185">Reference proteome</keyword>
<dbReference type="EMBL" id="CACRXK020009095">
    <property type="protein sequence ID" value="CAB4016383.1"/>
    <property type="molecule type" value="Genomic_DNA"/>
</dbReference>
<sequence length="109" mass="12306">MKNGGVVVSFRGVRVYTRSGVGMPGSETALDELMCPILGDCLEDGIAGKRADDLYCGTAHQLEEDPRWPTKVQYQAFSIYNHYLAHRDAYRMQAHTELLQGHRVRLPIR</sequence>
<accession>A0A6S7IGV9</accession>
<dbReference type="AlphaFoldDB" id="A0A6S7IGV9"/>
<gene>
    <name evidence="1" type="ORF">PACLA_8A000108</name>
</gene>